<organism evidence="11 12">
    <name type="scientific">Amycolatopsis xylanica</name>
    <dbReference type="NCBI Taxonomy" id="589385"/>
    <lineage>
        <taxon>Bacteria</taxon>
        <taxon>Bacillati</taxon>
        <taxon>Actinomycetota</taxon>
        <taxon>Actinomycetes</taxon>
        <taxon>Pseudonocardiales</taxon>
        <taxon>Pseudonocardiaceae</taxon>
        <taxon>Amycolatopsis</taxon>
    </lineage>
</organism>
<dbReference type="InterPro" id="IPR020904">
    <property type="entry name" value="Sc_DH/Rdtase_CS"/>
</dbReference>
<dbReference type="PRINTS" id="PR01397">
    <property type="entry name" value="DHBDHDRGNASE"/>
</dbReference>
<dbReference type="FunFam" id="3.40.50.720:FF:000160">
    <property type="entry name" value="2,3-dihydro-2,3-dihydroxybenzoate dehydrogenase"/>
    <property type="match status" value="1"/>
</dbReference>
<evidence type="ECO:0000256" key="4">
    <source>
        <dbReference type="ARBA" id="ARBA00023027"/>
    </source>
</evidence>
<comment type="similarity">
    <text evidence="2 9">Belongs to the short-chain dehydrogenases/reductases (SDR) family.</text>
</comment>
<protein>
    <recommendedName>
        <fullName evidence="7 8">2,3-dihydro-2,3-dihydroxybenzoate dehydrogenase</fullName>
        <ecNumber evidence="6 8">1.3.1.28</ecNumber>
    </recommendedName>
</protein>
<evidence type="ECO:0000256" key="3">
    <source>
        <dbReference type="ARBA" id="ARBA00023002"/>
    </source>
</evidence>
<dbReference type="RefSeq" id="WP_091295176.1">
    <property type="nucleotide sequence ID" value="NZ_FNON01000008.1"/>
</dbReference>
<feature type="domain" description="Ketoreductase" evidence="10">
    <location>
        <begin position="4"/>
        <end position="197"/>
    </location>
</feature>
<dbReference type="PANTHER" id="PTHR43669">
    <property type="entry name" value="5-KETO-D-GLUCONATE 5-REDUCTASE"/>
    <property type="match status" value="1"/>
</dbReference>
<dbReference type="Gene3D" id="3.40.50.720">
    <property type="entry name" value="NAD(P)-binding Rossmann-like Domain"/>
    <property type="match status" value="1"/>
</dbReference>
<evidence type="ECO:0000256" key="7">
    <source>
        <dbReference type="ARBA" id="ARBA00067530"/>
    </source>
</evidence>
<dbReference type="InterPro" id="IPR003560">
    <property type="entry name" value="DHB_DH"/>
</dbReference>
<evidence type="ECO:0000256" key="6">
    <source>
        <dbReference type="ARBA" id="ARBA00066334"/>
    </source>
</evidence>
<proteinExistence type="inferred from homology"/>
<dbReference type="NCBIfam" id="TIGR04316">
    <property type="entry name" value="dhbA_paeA"/>
    <property type="match status" value="1"/>
</dbReference>
<dbReference type="SUPFAM" id="SSF51735">
    <property type="entry name" value="NAD(P)-binding Rossmann-fold domains"/>
    <property type="match status" value="1"/>
</dbReference>
<gene>
    <name evidence="11" type="ORF">SAMN05421504_10811</name>
</gene>
<evidence type="ECO:0000256" key="8">
    <source>
        <dbReference type="NCBIfam" id="TIGR04316"/>
    </source>
</evidence>
<dbReference type="NCBIfam" id="NF006074">
    <property type="entry name" value="PRK08220.1"/>
    <property type="match status" value="1"/>
</dbReference>
<dbReference type="PRINTS" id="PR00080">
    <property type="entry name" value="SDRFAMILY"/>
</dbReference>
<sequence>MGNKIAFVTGAAGGIGEAVTRALGSQGTTVAAADRDTERLAETVEKCELAGLKVRAYPLDVTRPADVEAVVDQVERDLGPIDQLVNAAGILRMGAARELSDADFADTFAVNVTGVFNVSRAVTNRMVPRRRGALVTVASNSASTPRTGMAAYAASKAAATMYTKVLGLEVAEHGIRCNLVQPGSTATPMLTSMWHDETGRQTTLEGNLDAYRLGIPLKKLAQPSDIADAVLFLLSDRACHITLHELTVDGGATLGV</sequence>
<keyword evidence="4" id="KW-0520">NAD</keyword>
<keyword evidence="12" id="KW-1185">Reference proteome</keyword>
<evidence type="ECO:0000313" key="12">
    <source>
        <dbReference type="Proteomes" id="UP000199515"/>
    </source>
</evidence>
<dbReference type="PANTHER" id="PTHR43669:SF3">
    <property type="entry name" value="ALCOHOL DEHYDROGENASE, PUTATIVE (AFU_ORTHOLOGUE AFUA_3G03445)-RELATED"/>
    <property type="match status" value="1"/>
</dbReference>
<dbReference type="EMBL" id="FNON01000008">
    <property type="protein sequence ID" value="SDY95902.1"/>
    <property type="molecule type" value="Genomic_DNA"/>
</dbReference>
<name>A0A1H3P469_9PSEU</name>
<comment type="pathway">
    <text evidence="1">Siderophore biosynthesis.</text>
</comment>
<dbReference type="EC" id="1.3.1.28" evidence="6 8"/>
<evidence type="ECO:0000256" key="9">
    <source>
        <dbReference type="RuleBase" id="RU000363"/>
    </source>
</evidence>
<evidence type="ECO:0000259" key="10">
    <source>
        <dbReference type="SMART" id="SM00822"/>
    </source>
</evidence>
<dbReference type="InterPro" id="IPR002347">
    <property type="entry name" value="SDR_fam"/>
</dbReference>
<evidence type="ECO:0000256" key="1">
    <source>
        <dbReference type="ARBA" id="ARBA00004924"/>
    </source>
</evidence>
<dbReference type="GO" id="GO:0008667">
    <property type="term" value="F:2,3-dihydro-2,3-dihydroxybenzoate dehydrogenase activity"/>
    <property type="evidence" value="ECO:0007669"/>
    <property type="project" value="UniProtKB-UniRule"/>
</dbReference>
<reference evidence="11 12" key="1">
    <citation type="submission" date="2016-10" db="EMBL/GenBank/DDBJ databases">
        <authorList>
            <person name="de Groot N.N."/>
        </authorList>
    </citation>
    <scope>NUCLEOTIDE SEQUENCE [LARGE SCALE GENOMIC DNA]</scope>
    <source>
        <strain evidence="11 12">CPCC 202699</strain>
    </source>
</reference>
<evidence type="ECO:0000256" key="5">
    <source>
        <dbReference type="ARBA" id="ARBA00052874"/>
    </source>
</evidence>
<dbReference type="InterPro" id="IPR036291">
    <property type="entry name" value="NAD(P)-bd_dom_sf"/>
</dbReference>
<dbReference type="GO" id="GO:0019290">
    <property type="term" value="P:siderophore biosynthetic process"/>
    <property type="evidence" value="ECO:0007669"/>
    <property type="project" value="InterPro"/>
</dbReference>
<dbReference type="STRING" id="589385.SAMN05421504_10811"/>
<dbReference type="PROSITE" id="PS00061">
    <property type="entry name" value="ADH_SHORT"/>
    <property type="match status" value="1"/>
</dbReference>
<evidence type="ECO:0000256" key="2">
    <source>
        <dbReference type="ARBA" id="ARBA00006484"/>
    </source>
</evidence>
<accession>A0A1H3P469</accession>
<comment type="catalytic activity">
    <reaction evidence="5">
        <text>(2S,3S)-2,3-dihydroxy-2,3-dihydrobenzoate + NAD(+) = 2,3-dihydroxybenzoate + NADH + H(+)</text>
        <dbReference type="Rhea" id="RHEA:23824"/>
        <dbReference type="ChEBI" id="CHEBI:15378"/>
        <dbReference type="ChEBI" id="CHEBI:36654"/>
        <dbReference type="ChEBI" id="CHEBI:57540"/>
        <dbReference type="ChEBI" id="CHEBI:57945"/>
        <dbReference type="ChEBI" id="CHEBI:58764"/>
        <dbReference type="EC" id="1.3.1.28"/>
    </reaction>
</comment>
<dbReference type="Proteomes" id="UP000199515">
    <property type="component" value="Unassembled WGS sequence"/>
</dbReference>
<dbReference type="OrthoDB" id="9803333at2"/>
<dbReference type="SMART" id="SM00822">
    <property type="entry name" value="PKS_KR"/>
    <property type="match status" value="1"/>
</dbReference>
<evidence type="ECO:0000313" key="11">
    <source>
        <dbReference type="EMBL" id="SDY95902.1"/>
    </source>
</evidence>
<dbReference type="InterPro" id="IPR057326">
    <property type="entry name" value="KR_dom"/>
</dbReference>
<dbReference type="Pfam" id="PF00106">
    <property type="entry name" value="adh_short"/>
    <property type="match status" value="1"/>
</dbReference>
<dbReference type="AlphaFoldDB" id="A0A1H3P469"/>
<keyword evidence="3" id="KW-0560">Oxidoreductase</keyword>